<keyword evidence="6" id="KW-1185">Reference proteome</keyword>
<dbReference type="AlphaFoldDB" id="A0A9W8E4Q6"/>
<feature type="repeat" description="WD" evidence="3">
    <location>
        <begin position="264"/>
        <end position="305"/>
    </location>
</feature>
<feature type="region of interest" description="Disordered" evidence="4">
    <location>
        <begin position="1049"/>
        <end position="1080"/>
    </location>
</feature>
<evidence type="ECO:0000313" key="6">
    <source>
        <dbReference type="Proteomes" id="UP001150925"/>
    </source>
</evidence>
<keyword evidence="2" id="KW-0677">Repeat</keyword>
<comment type="caution">
    <text evidence="5">The sequence shown here is derived from an EMBL/GenBank/DDBJ whole genome shotgun (WGS) entry which is preliminary data.</text>
</comment>
<feature type="compositionally biased region" description="Polar residues" evidence="4">
    <location>
        <begin position="303"/>
        <end position="314"/>
    </location>
</feature>
<dbReference type="PROSITE" id="PS50082">
    <property type="entry name" value="WD_REPEATS_2"/>
    <property type="match status" value="4"/>
</dbReference>
<dbReference type="Pfam" id="PF00400">
    <property type="entry name" value="WD40"/>
    <property type="match status" value="4"/>
</dbReference>
<dbReference type="SMART" id="SM00320">
    <property type="entry name" value="WD40"/>
    <property type="match status" value="6"/>
</dbReference>
<keyword evidence="1 3" id="KW-0853">WD repeat</keyword>
<dbReference type="InterPro" id="IPR001680">
    <property type="entry name" value="WD40_rpt"/>
</dbReference>
<dbReference type="Gene3D" id="2.130.10.10">
    <property type="entry name" value="YVTN repeat-like/Quinoprotein amine dehydrogenase"/>
    <property type="match status" value="1"/>
</dbReference>
<feature type="compositionally biased region" description="Low complexity" evidence="4">
    <location>
        <begin position="843"/>
        <end position="856"/>
    </location>
</feature>
<feature type="repeat" description="WD" evidence="3">
    <location>
        <begin position="356"/>
        <end position="396"/>
    </location>
</feature>
<feature type="region of interest" description="Disordered" evidence="4">
    <location>
        <begin position="656"/>
        <end position="712"/>
    </location>
</feature>
<evidence type="ECO:0000256" key="4">
    <source>
        <dbReference type="SAM" id="MobiDB-lite"/>
    </source>
</evidence>
<dbReference type="InterPro" id="IPR036322">
    <property type="entry name" value="WD40_repeat_dom_sf"/>
</dbReference>
<dbReference type="EMBL" id="JANBPY010000278">
    <property type="protein sequence ID" value="KAJ1967813.1"/>
    <property type="molecule type" value="Genomic_DNA"/>
</dbReference>
<proteinExistence type="predicted"/>
<dbReference type="PANTHER" id="PTHR14221:SF0">
    <property type="entry name" value="WD REPEAT-CONTAINING PROTEIN 44"/>
    <property type="match status" value="1"/>
</dbReference>
<sequence>MAATQGSDPEPSPTLATLPENPLRAEVVSPTSVLDTPPTLIVPASPSGADSGQEKRKLNLPFSAPKKLFDKLIPSRNKAGGGGQLAGIIQRNLSGTVLQRTGTHESLGSVNYSPSLYHAGTESGKALRTSVRPDGTISYQRVRSRHKSQRLLNRVFLAQELSCTPDSVLPIVSPVLSSRYAPSVAGSVAEDQSGNNNGLAMLHSKSAGPAFTSPVRSPVQQPVFRSIPGGTLPVNIHQNISSVSLSRSPLASPRLSVSQSRGSLQPSSDAVFSLKFSQSGLYLACGGQSTVIKVWRLRDASQNQASTRNSQENLFTPEAPSVHSTAEPPESTTTGKKEEFASDSYGIFEPKPYREYVGHTRDVLDLAWSKNDFLLSSSMDKTVRLWHISRNECLCCFHHIDFVTSIDFHPRDDRFFLSGSLDGKVRLWNIPEKKVAAWNELPDGHLITAVGFASKEGTLVAAGSHKGLCVFYETDGLKYHTQIQVRSTRGRNARGHKITGIQPIPSASFGEDKLLITSNDSRIRLYNMKDKSLERKYKGHVNHSSQIKAMFSPDGKRIICGSEDHNVYVWDTQPSVVHKTMYQDKEYYTQVPMLLSSGGGQGFKRRDKDQVGVEWFNAGSGIVTTAIFAPTETVHWLAQHGDPLFANQPPLGPSLANSGQSIRSNHSQLRHVPSSLSMSQWGNVNATPEDTSERSSYFPPPPPLPSRPGTMRSETAGINLERANSGVSLPQSGTINHDIIVTAGYDGLIRVYRRDTRSNDDITAIQTLYGPSPTSWSHANSSYSRLLPPGVNQSSFSVHSSIPLGMYRNRSEVTFPRNVSTGSVDSGTGGETEDADNADRSRTSTASRGRRNSTSSRRSHTPSIFEFFGFAKKKERRPSPKPVNTSPSEDFKRSQTVPTRSRASAEEEGITAEPTAASSTLGNTWTDDTSTGDHDQYLSADAESLKGAKAPSLKSARSLQTSPDARRRSSSRSQRSDGERFTLSASGSRNRSSSIHYTTVRRDQPEGSQPASKSATAPREKKEHTPVQGSCPSCASTSLHTFDVVPSQAPLVGVPGPQSNVPTMSPSKASSKGSPDKSVRELIPQGKLTICLACRSVVN</sequence>
<dbReference type="Proteomes" id="UP001150925">
    <property type="component" value="Unassembled WGS sequence"/>
</dbReference>
<accession>A0A9W8E4Q6</accession>
<dbReference type="InterPro" id="IPR020472">
    <property type="entry name" value="WD40_PAC1"/>
</dbReference>
<feature type="compositionally biased region" description="Low complexity" evidence="4">
    <location>
        <begin position="984"/>
        <end position="994"/>
    </location>
</feature>
<feature type="compositionally biased region" description="Polar residues" evidence="4">
    <location>
        <begin position="656"/>
        <end position="667"/>
    </location>
</feature>
<feature type="compositionally biased region" description="Polar residues" evidence="4">
    <location>
        <begin position="1006"/>
        <end position="1015"/>
    </location>
</feature>
<dbReference type="InterPro" id="IPR015943">
    <property type="entry name" value="WD40/YVTN_repeat-like_dom_sf"/>
</dbReference>
<dbReference type="PROSITE" id="PS50294">
    <property type="entry name" value="WD_REPEATS_REGION"/>
    <property type="match status" value="2"/>
</dbReference>
<feature type="compositionally biased region" description="Polar residues" evidence="4">
    <location>
        <begin position="916"/>
        <end position="929"/>
    </location>
</feature>
<dbReference type="PRINTS" id="PR00320">
    <property type="entry name" value="GPROTEINBRPT"/>
</dbReference>
<dbReference type="OrthoDB" id="1932312at2759"/>
<gene>
    <name evidence="5" type="primary">WDR44</name>
    <name evidence="5" type="ORF">IWQ62_001623</name>
</gene>
<feature type="compositionally biased region" description="Polar residues" evidence="4">
    <location>
        <begin position="1057"/>
        <end position="1073"/>
    </location>
</feature>
<feature type="repeat" description="WD" evidence="3">
    <location>
        <begin position="396"/>
        <end position="430"/>
    </location>
</feature>
<feature type="region of interest" description="Disordered" evidence="4">
    <location>
        <begin position="1"/>
        <end position="56"/>
    </location>
</feature>
<evidence type="ECO:0000256" key="2">
    <source>
        <dbReference type="ARBA" id="ARBA00022737"/>
    </source>
</evidence>
<dbReference type="InterPro" id="IPR040324">
    <property type="entry name" value="WDR44/Dgr2"/>
</dbReference>
<evidence type="ECO:0000256" key="3">
    <source>
        <dbReference type="PROSITE-ProRule" id="PRU00221"/>
    </source>
</evidence>
<protein>
    <submittedName>
        <fullName evidence="5">WD repeat-containing protein 44</fullName>
    </submittedName>
</protein>
<evidence type="ECO:0000313" key="5">
    <source>
        <dbReference type="EMBL" id="KAJ1967813.1"/>
    </source>
</evidence>
<feature type="compositionally biased region" description="Polar residues" evidence="4">
    <location>
        <begin position="674"/>
        <end position="689"/>
    </location>
</feature>
<feature type="repeat" description="WD" evidence="3">
    <location>
        <begin position="551"/>
        <end position="571"/>
    </location>
</feature>
<feature type="region of interest" description="Disordered" evidence="4">
    <location>
        <begin position="303"/>
        <end position="337"/>
    </location>
</feature>
<name>A0A9W8E4Q6_9FUNG</name>
<dbReference type="SUPFAM" id="SSF50978">
    <property type="entry name" value="WD40 repeat-like"/>
    <property type="match status" value="1"/>
</dbReference>
<feature type="region of interest" description="Disordered" evidence="4">
    <location>
        <begin position="817"/>
        <end position="1033"/>
    </location>
</feature>
<reference evidence="5" key="1">
    <citation type="submission" date="2022-07" db="EMBL/GenBank/DDBJ databases">
        <title>Phylogenomic reconstructions and comparative analyses of Kickxellomycotina fungi.</title>
        <authorList>
            <person name="Reynolds N.K."/>
            <person name="Stajich J.E."/>
            <person name="Barry K."/>
            <person name="Grigoriev I.V."/>
            <person name="Crous P."/>
            <person name="Smith M.E."/>
        </authorList>
    </citation>
    <scope>NUCLEOTIDE SEQUENCE</scope>
    <source>
        <strain evidence="5">RSA 1196</strain>
    </source>
</reference>
<feature type="compositionally biased region" description="Polar residues" evidence="4">
    <location>
        <begin position="882"/>
        <end position="902"/>
    </location>
</feature>
<organism evidence="5 6">
    <name type="scientific">Dispira parvispora</name>
    <dbReference type="NCBI Taxonomy" id="1520584"/>
    <lineage>
        <taxon>Eukaryota</taxon>
        <taxon>Fungi</taxon>
        <taxon>Fungi incertae sedis</taxon>
        <taxon>Zoopagomycota</taxon>
        <taxon>Kickxellomycotina</taxon>
        <taxon>Dimargaritomycetes</taxon>
        <taxon>Dimargaritales</taxon>
        <taxon>Dimargaritaceae</taxon>
        <taxon>Dispira</taxon>
    </lineage>
</organism>
<evidence type="ECO:0000256" key="1">
    <source>
        <dbReference type="ARBA" id="ARBA00022574"/>
    </source>
</evidence>
<dbReference type="PANTHER" id="PTHR14221">
    <property type="entry name" value="WD REPEAT DOMAIN 44"/>
    <property type="match status" value="1"/>
</dbReference>